<evidence type="ECO:0000259" key="2">
    <source>
        <dbReference type="Pfam" id="PF05089"/>
    </source>
</evidence>
<dbReference type="Pfam" id="PF05089">
    <property type="entry name" value="NAGLU"/>
    <property type="match status" value="1"/>
</dbReference>
<dbReference type="InterPro" id="IPR007781">
    <property type="entry name" value="NAGLU"/>
</dbReference>
<comment type="caution">
    <text evidence="5">The sequence shown here is derived from an EMBL/GenBank/DDBJ whole genome shotgun (WGS) entry which is preliminary data.</text>
</comment>
<name>A0A2T5BXY6_9BACT</name>
<evidence type="ECO:0000256" key="1">
    <source>
        <dbReference type="ARBA" id="ARBA00022801"/>
    </source>
</evidence>
<evidence type="ECO:0000259" key="4">
    <source>
        <dbReference type="Pfam" id="PF12972"/>
    </source>
</evidence>
<dbReference type="InterPro" id="IPR024732">
    <property type="entry name" value="NAGLU_C"/>
</dbReference>
<sequence length="730" mass="83982">MRIAATLVLLISLISCGAERTKIDELNSIHELAERIVGKENAGNFIFRKTESNSENDEFEIDFENGKVLVSGNSTIALASGLNWYLKYETNTDISWETRHIKLPEELPAAAKPIARKSAFTYSYYLNYCTFNYSMAFWDWARWEEEIDWMALNGVNLPLAIVGTEAVWKNTLKRLDFTQSEIDHFIPGPAFTGWWLMGNLEGWGGPVTDAFIQKQLVLQQKILKRMKRLGMNPVLPGFYGMVPQALKAKYPDADIRDQGLWAGGFQRPAFLSPTDSLFNTISKIYYEEMKKLYGDIEYFSGDPFHEGGITEAIDLPTAGKNIIDGVKAVYPKATWVFQGWGGNPQAPLLADIDPSNVLILDLDCDNRPQWEHRNGWDGKPWIWNTVTNFGGNVGMFGRMDVIAQEPFRALKQTEYAQGLKGIGAIPEGIENNSVIYELLFELKWHSDTLDLDQWLRQYVKRRYGKDDENLYTAWQILRKTVYGKKLSETESQQGTSESILCARPSLKIDQVSTWGTSKLYYDPSELLQAWTLFINEADSYKNVEGFQYDLLDITRQVLANYAQVVHRKMVDAYQNDDKPGFDEAANEFLQLLDDQDQLLSSDDCFMLGKWIEEARRAGTTPSEKKLFEFNARTLITTWSFQNSNLHEYAHREWSGLLSDFYKPRWEMFIDYLSQKMEGQEPDEPDYYAFELAWTKQTETYPSKAIQDPVNQAVRIYKNYHAEIESDYRGD</sequence>
<dbReference type="GO" id="GO:0016787">
    <property type="term" value="F:hydrolase activity"/>
    <property type="evidence" value="ECO:0007669"/>
    <property type="project" value="UniProtKB-KW"/>
</dbReference>
<dbReference type="OrthoDB" id="179563at2"/>
<dbReference type="EMBL" id="QAAD01000023">
    <property type="protein sequence ID" value="PTN06304.1"/>
    <property type="molecule type" value="Genomic_DNA"/>
</dbReference>
<dbReference type="Pfam" id="PF12972">
    <property type="entry name" value="NAGLU_C"/>
    <property type="match status" value="1"/>
</dbReference>
<feature type="domain" description="Alpha-N-acetylglucosaminidase C-terminal" evidence="4">
    <location>
        <begin position="454"/>
        <end position="717"/>
    </location>
</feature>
<dbReference type="Gene3D" id="3.20.20.80">
    <property type="entry name" value="Glycosidases"/>
    <property type="match status" value="1"/>
</dbReference>
<gene>
    <name evidence="5" type="ORF">C8N47_12325</name>
</gene>
<feature type="domain" description="Alpha-N-acetylglucosaminidase tim-barrel" evidence="2">
    <location>
        <begin position="124"/>
        <end position="445"/>
    </location>
</feature>
<feature type="domain" description="Alpha-N-acetylglucosaminidase N-terminal" evidence="3">
    <location>
        <begin position="29"/>
        <end position="109"/>
    </location>
</feature>
<protein>
    <submittedName>
        <fullName evidence="5">Alpha-N-acetylglucosaminidase</fullName>
    </submittedName>
</protein>
<dbReference type="PROSITE" id="PS51257">
    <property type="entry name" value="PROKAR_LIPOPROTEIN"/>
    <property type="match status" value="1"/>
</dbReference>
<proteinExistence type="predicted"/>
<reference evidence="5 6" key="1">
    <citation type="submission" date="2018-04" db="EMBL/GenBank/DDBJ databases">
        <title>Genomic Encyclopedia of Archaeal and Bacterial Type Strains, Phase II (KMG-II): from individual species to whole genera.</title>
        <authorList>
            <person name="Goeker M."/>
        </authorList>
    </citation>
    <scope>NUCLEOTIDE SEQUENCE [LARGE SCALE GENOMIC DNA]</scope>
    <source>
        <strain evidence="5 6">DSM 28823</strain>
    </source>
</reference>
<dbReference type="Gene3D" id="1.20.120.670">
    <property type="entry name" value="N-acetyl-b-d-glucoasminidase"/>
    <property type="match status" value="1"/>
</dbReference>
<dbReference type="Proteomes" id="UP000243525">
    <property type="component" value="Unassembled WGS sequence"/>
</dbReference>
<evidence type="ECO:0000313" key="5">
    <source>
        <dbReference type="EMBL" id="PTN06304.1"/>
    </source>
</evidence>
<evidence type="ECO:0000259" key="3">
    <source>
        <dbReference type="Pfam" id="PF12971"/>
    </source>
</evidence>
<evidence type="ECO:0000313" key="6">
    <source>
        <dbReference type="Proteomes" id="UP000243525"/>
    </source>
</evidence>
<dbReference type="InterPro" id="IPR029018">
    <property type="entry name" value="Hex-like_dom2"/>
</dbReference>
<dbReference type="AlphaFoldDB" id="A0A2T5BXY6"/>
<keyword evidence="1" id="KW-0378">Hydrolase</keyword>
<dbReference type="Pfam" id="PF12971">
    <property type="entry name" value="NAGLU_N"/>
    <property type="match status" value="1"/>
</dbReference>
<organism evidence="5 6">
    <name type="scientific">Mangrovibacterium marinum</name>
    <dbReference type="NCBI Taxonomy" id="1639118"/>
    <lineage>
        <taxon>Bacteria</taxon>
        <taxon>Pseudomonadati</taxon>
        <taxon>Bacteroidota</taxon>
        <taxon>Bacteroidia</taxon>
        <taxon>Marinilabiliales</taxon>
        <taxon>Prolixibacteraceae</taxon>
        <taxon>Mangrovibacterium</taxon>
    </lineage>
</organism>
<dbReference type="GO" id="GO:0005975">
    <property type="term" value="P:carbohydrate metabolic process"/>
    <property type="evidence" value="ECO:0007669"/>
    <property type="project" value="UniProtKB-ARBA"/>
</dbReference>
<keyword evidence="6" id="KW-1185">Reference proteome</keyword>
<accession>A0A2T5BXY6</accession>
<dbReference type="PANTHER" id="PTHR12872:SF1">
    <property type="entry name" value="ALPHA-N-ACETYLGLUCOSAMINIDASE"/>
    <property type="match status" value="1"/>
</dbReference>
<dbReference type="PANTHER" id="PTHR12872">
    <property type="entry name" value="ALPHA-N-ACETYLGLUCOSAMINIDASE"/>
    <property type="match status" value="1"/>
</dbReference>
<dbReference type="Gene3D" id="3.30.379.10">
    <property type="entry name" value="Chitobiase/beta-hexosaminidase domain 2-like"/>
    <property type="match status" value="1"/>
</dbReference>
<dbReference type="InterPro" id="IPR024240">
    <property type="entry name" value="NAGLU_N"/>
</dbReference>
<dbReference type="RefSeq" id="WP_107823606.1">
    <property type="nucleotide sequence ID" value="NZ_OY782574.1"/>
</dbReference>
<dbReference type="InterPro" id="IPR024733">
    <property type="entry name" value="NAGLU_tim-barrel"/>
</dbReference>